<proteinExistence type="predicted"/>
<reference evidence="1 2" key="1">
    <citation type="submission" date="2022-01" db="EMBL/GenBank/DDBJ databases">
        <authorList>
            <person name="Xiong W."/>
            <person name="Schranz E."/>
        </authorList>
    </citation>
    <scope>NUCLEOTIDE SEQUENCE [LARGE SCALE GENOMIC DNA]</scope>
</reference>
<protein>
    <submittedName>
        <fullName evidence="1">Uncharacterized protein</fullName>
    </submittedName>
</protein>
<comment type="caution">
    <text evidence="1">The sequence shown here is derived from an EMBL/GenBank/DDBJ whole genome shotgun (WGS) entry which is preliminary data.</text>
</comment>
<accession>A0AAU9MFQ7</accession>
<dbReference type="EMBL" id="CAKMRJ010002223">
    <property type="protein sequence ID" value="CAH1426818.1"/>
    <property type="molecule type" value="Genomic_DNA"/>
</dbReference>
<keyword evidence="2" id="KW-1185">Reference proteome</keyword>
<evidence type="ECO:0000313" key="2">
    <source>
        <dbReference type="Proteomes" id="UP001157418"/>
    </source>
</evidence>
<evidence type="ECO:0000313" key="1">
    <source>
        <dbReference type="EMBL" id="CAH1426818.1"/>
    </source>
</evidence>
<organism evidence="1 2">
    <name type="scientific">Lactuca virosa</name>
    <dbReference type="NCBI Taxonomy" id="75947"/>
    <lineage>
        <taxon>Eukaryota</taxon>
        <taxon>Viridiplantae</taxon>
        <taxon>Streptophyta</taxon>
        <taxon>Embryophyta</taxon>
        <taxon>Tracheophyta</taxon>
        <taxon>Spermatophyta</taxon>
        <taxon>Magnoliopsida</taxon>
        <taxon>eudicotyledons</taxon>
        <taxon>Gunneridae</taxon>
        <taxon>Pentapetalae</taxon>
        <taxon>asterids</taxon>
        <taxon>campanulids</taxon>
        <taxon>Asterales</taxon>
        <taxon>Asteraceae</taxon>
        <taxon>Cichorioideae</taxon>
        <taxon>Cichorieae</taxon>
        <taxon>Lactucinae</taxon>
        <taxon>Lactuca</taxon>
    </lineage>
</organism>
<name>A0AAU9MFQ7_9ASTR</name>
<sequence length="184" mass="21199">MLQYLSRWFDFDAITNHPMASTYWASLNNRICARGEFVDPLVEEQYNALVAEVALQTHHIADSGGDPDTIDWIAIFEKLDNLKNETHSLWVSIISGIHKLMGESNRLCAKNPWSSVWNNIVKSRKKLEKINISFDEVMRYEENNGTWVSSFVIDGEFCIAALQDRIERASYPVCDGNFPWLRLI</sequence>
<gene>
    <name evidence="1" type="ORF">LVIROSA_LOCUS13879</name>
</gene>
<dbReference type="AlphaFoldDB" id="A0AAU9MFQ7"/>
<dbReference type="Proteomes" id="UP001157418">
    <property type="component" value="Unassembled WGS sequence"/>
</dbReference>